<evidence type="ECO:0000256" key="2">
    <source>
        <dbReference type="ARBA" id="ARBA00022630"/>
    </source>
</evidence>
<dbReference type="Pfam" id="PF00111">
    <property type="entry name" value="Fer2"/>
    <property type="match status" value="1"/>
</dbReference>
<dbReference type="SUPFAM" id="SSF54292">
    <property type="entry name" value="2Fe-2S ferredoxin-like"/>
    <property type="match status" value="1"/>
</dbReference>
<dbReference type="PANTHER" id="PTHR47354:SF8">
    <property type="entry name" value="1,2-PHENYLACETYL-COA EPOXIDASE, SUBUNIT E"/>
    <property type="match status" value="1"/>
</dbReference>
<protein>
    <submittedName>
        <fullName evidence="11">Ferredoxin-NADP reductase</fullName>
    </submittedName>
</protein>
<feature type="domain" description="2Fe-2S ferredoxin-type" evidence="9">
    <location>
        <begin position="316"/>
        <end position="407"/>
    </location>
</feature>
<dbReference type="InterPro" id="IPR036010">
    <property type="entry name" value="2Fe-2S_ferredoxin-like_sf"/>
</dbReference>
<keyword evidence="6" id="KW-0560">Oxidoreductase</keyword>
<dbReference type="InterPro" id="IPR001041">
    <property type="entry name" value="2Fe-2S_ferredoxin-type"/>
</dbReference>
<keyword evidence="12" id="KW-1185">Reference proteome</keyword>
<dbReference type="PRINTS" id="PR00406">
    <property type="entry name" value="CYTB5RDTASE"/>
</dbReference>
<comment type="cofactor">
    <cofactor evidence="1">
        <name>FAD</name>
        <dbReference type="ChEBI" id="CHEBI:57692"/>
    </cofactor>
</comment>
<evidence type="ECO:0000259" key="10">
    <source>
        <dbReference type="PROSITE" id="PS51384"/>
    </source>
</evidence>
<dbReference type="Gene3D" id="3.40.50.80">
    <property type="entry name" value="Nucleotide-binding domain of ferredoxin-NADP reductase (FNR) module"/>
    <property type="match status" value="1"/>
</dbReference>
<dbReference type="InterPro" id="IPR008333">
    <property type="entry name" value="Cbr1-like_FAD-bd_dom"/>
</dbReference>
<evidence type="ECO:0000313" key="11">
    <source>
        <dbReference type="EMBL" id="SES63442.1"/>
    </source>
</evidence>
<evidence type="ECO:0000259" key="9">
    <source>
        <dbReference type="PROSITE" id="PS51085"/>
    </source>
</evidence>
<dbReference type="InterPro" id="IPR012675">
    <property type="entry name" value="Beta-grasp_dom_sf"/>
</dbReference>
<gene>
    <name evidence="11" type="ORF">SAMN05660297_00014</name>
</gene>
<dbReference type="InterPro" id="IPR017938">
    <property type="entry name" value="Riboflavin_synthase-like_b-brl"/>
</dbReference>
<evidence type="ECO:0000256" key="6">
    <source>
        <dbReference type="ARBA" id="ARBA00023002"/>
    </source>
</evidence>
<dbReference type="InterPro" id="IPR006058">
    <property type="entry name" value="2Fe2S_fd_BS"/>
</dbReference>
<feature type="domain" description="FAD-binding FR-type" evidence="10">
    <location>
        <begin position="55"/>
        <end position="164"/>
    </location>
</feature>
<dbReference type="GO" id="GO:0050660">
    <property type="term" value="F:flavin adenine dinucleotide binding"/>
    <property type="evidence" value="ECO:0007669"/>
    <property type="project" value="TreeGrafter"/>
</dbReference>
<evidence type="ECO:0000256" key="7">
    <source>
        <dbReference type="ARBA" id="ARBA00023004"/>
    </source>
</evidence>
<dbReference type="Gene3D" id="3.10.20.30">
    <property type="match status" value="1"/>
</dbReference>
<dbReference type="SUPFAM" id="SSF63380">
    <property type="entry name" value="Riboflavin synthase domain-like"/>
    <property type="match status" value="1"/>
</dbReference>
<dbReference type="SUPFAM" id="SSF52343">
    <property type="entry name" value="Ferredoxin reductase-like, C-terminal NADP-linked domain"/>
    <property type="match status" value="1"/>
</dbReference>
<dbReference type="STRING" id="426128.SAMN05660297_00014"/>
<dbReference type="PROSITE" id="PS00197">
    <property type="entry name" value="2FE2S_FER_1"/>
    <property type="match status" value="1"/>
</dbReference>
<keyword evidence="5" id="KW-0274">FAD</keyword>
<dbReference type="Proteomes" id="UP000199568">
    <property type="component" value="Unassembled WGS sequence"/>
</dbReference>
<name>A0A1H9Y427_9FIRM</name>
<dbReference type="InterPro" id="IPR001709">
    <property type="entry name" value="Flavoprot_Pyr_Nucl_cyt_Rdtase"/>
</dbReference>
<dbReference type="CDD" id="cd00207">
    <property type="entry name" value="fer2"/>
    <property type="match status" value="1"/>
</dbReference>
<dbReference type="Gene3D" id="2.40.30.10">
    <property type="entry name" value="Translation factors"/>
    <property type="match status" value="1"/>
</dbReference>
<evidence type="ECO:0000256" key="8">
    <source>
        <dbReference type="ARBA" id="ARBA00023014"/>
    </source>
</evidence>
<dbReference type="PRINTS" id="PR00371">
    <property type="entry name" value="FPNCR"/>
</dbReference>
<accession>A0A1H9Y427</accession>
<keyword evidence="7" id="KW-0408">Iron</keyword>
<sequence>MSKERINIKIKSLGLLDLLAFKNLVPNRKKKIQNASPTAINEVPPMNALALKLHPRIQHLVIDSIKEETLSTKTYRFRPDEAKGTSELAYFRSGQYLSFNFNIEGSTVTRPYSISSSPDKTLEGCYEITVKRDEGGFVSNYIWDNWSIGTKVSCSGPEGYFYYDNLRDKRNLVALAGGCGITPFRSMAQSIIDGTLDINLTIFYGSNSKEDIIFYDELNAIENESNGKIHVIHVLAQEELEGFEKGFITKELLEKRVNINDSSFFICGPQAMYNFVSGELGKLKLRRKFVRREVFGEIKDVESLIDFPKDVADKEFKVKVHIGGISKEIKASAKESLLVAIERAGLCPPSSCRSGLCAICRSLLISGNVYIPEDDDGRRQADIQFGYIHPCASFPTSDLEIIIPREKKS</sequence>
<keyword evidence="8" id="KW-0411">Iron-sulfur</keyword>
<dbReference type="AlphaFoldDB" id="A0A1H9Y427"/>
<dbReference type="GO" id="GO:0046872">
    <property type="term" value="F:metal ion binding"/>
    <property type="evidence" value="ECO:0007669"/>
    <property type="project" value="UniProtKB-KW"/>
</dbReference>
<keyword evidence="2" id="KW-0285">Flavoprotein</keyword>
<dbReference type="InterPro" id="IPR050415">
    <property type="entry name" value="MRET"/>
</dbReference>
<dbReference type="OrthoDB" id="9801223at2"/>
<evidence type="ECO:0000256" key="1">
    <source>
        <dbReference type="ARBA" id="ARBA00001974"/>
    </source>
</evidence>
<reference evidence="11 12" key="1">
    <citation type="submission" date="2016-10" db="EMBL/GenBank/DDBJ databases">
        <authorList>
            <person name="de Groot N.N."/>
        </authorList>
    </citation>
    <scope>NUCLEOTIDE SEQUENCE [LARGE SCALE GENOMIC DNA]</scope>
    <source>
        <strain evidence="11 12">DSM 18979</strain>
    </source>
</reference>
<dbReference type="InterPro" id="IPR039261">
    <property type="entry name" value="FNR_nucleotide-bd"/>
</dbReference>
<keyword evidence="3" id="KW-0001">2Fe-2S</keyword>
<proteinExistence type="predicted"/>
<organism evidence="11 12">
    <name type="scientific">Natronincola peptidivorans</name>
    <dbReference type="NCBI Taxonomy" id="426128"/>
    <lineage>
        <taxon>Bacteria</taxon>
        <taxon>Bacillati</taxon>
        <taxon>Bacillota</taxon>
        <taxon>Clostridia</taxon>
        <taxon>Peptostreptococcales</taxon>
        <taxon>Natronincolaceae</taxon>
        <taxon>Natronincola</taxon>
    </lineage>
</organism>
<evidence type="ECO:0000313" key="12">
    <source>
        <dbReference type="Proteomes" id="UP000199568"/>
    </source>
</evidence>
<dbReference type="InterPro" id="IPR001433">
    <property type="entry name" value="OxRdtase_FAD/NAD-bd"/>
</dbReference>
<dbReference type="EMBL" id="FOHU01000001">
    <property type="protein sequence ID" value="SES63442.1"/>
    <property type="molecule type" value="Genomic_DNA"/>
</dbReference>
<keyword evidence="4" id="KW-0479">Metal-binding</keyword>
<evidence type="ECO:0000256" key="5">
    <source>
        <dbReference type="ARBA" id="ARBA00022827"/>
    </source>
</evidence>
<evidence type="ECO:0000256" key="4">
    <source>
        <dbReference type="ARBA" id="ARBA00022723"/>
    </source>
</evidence>
<dbReference type="Pfam" id="PF00970">
    <property type="entry name" value="FAD_binding_6"/>
    <property type="match status" value="1"/>
</dbReference>
<dbReference type="PANTHER" id="PTHR47354">
    <property type="entry name" value="NADH OXIDOREDUCTASE HCR"/>
    <property type="match status" value="1"/>
</dbReference>
<dbReference type="GO" id="GO:0016491">
    <property type="term" value="F:oxidoreductase activity"/>
    <property type="evidence" value="ECO:0007669"/>
    <property type="project" value="UniProtKB-KW"/>
</dbReference>
<dbReference type="RefSeq" id="WP_090437660.1">
    <property type="nucleotide sequence ID" value="NZ_FOHU01000001.1"/>
</dbReference>
<evidence type="ECO:0000256" key="3">
    <source>
        <dbReference type="ARBA" id="ARBA00022714"/>
    </source>
</evidence>
<dbReference type="InterPro" id="IPR017927">
    <property type="entry name" value="FAD-bd_FR_type"/>
</dbReference>
<dbReference type="PROSITE" id="PS51085">
    <property type="entry name" value="2FE2S_FER_2"/>
    <property type="match status" value="1"/>
</dbReference>
<dbReference type="GO" id="GO:0051537">
    <property type="term" value="F:2 iron, 2 sulfur cluster binding"/>
    <property type="evidence" value="ECO:0007669"/>
    <property type="project" value="UniProtKB-KW"/>
</dbReference>
<dbReference type="Pfam" id="PF00175">
    <property type="entry name" value="NAD_binding_1"/>
    <property type="match status" value="1"/>
</dbReference>
<dbReference type="PROSITE" id="PS51384">
    <property type="entry name" value="FAD_FR"/>
    <property type="match status" value="1"/>
</dbReference>